<dbReference type="AlphaFoldDB" id="A0A1R3WM63"/>
<dbReference type="OrthoDB" id="7476630at2"/>
<name>A0A1R3WM63_9RHOB</name>
<feature type="domain" description="DUF6456" evidence="1">
    <location>
        <begin position="230"/>
        <end position="363"/>
    </location>
</feature>
<sequence>MTAPQGQQKASDLPRWVPDAARHYLVHTETGLSIRALARASDCHPSTVLRQVRRLEGRRDDPLIDSALRSLSAQVSARDILRKGNLKTMKMECLKSDPHQPVGLTQARIDQEAKRILRRLCEQSAVLAVAREMETSVVVRMTPEGEQVRTAIVDREIAQAMALKDWITCPDPDGRIARYFITNTGRAALRRLTAEDENRASGFAERSADPDGDAGWDIASIEGAHRPPSRAYAIESPLVGLARRKDRDGKPFLPRELVAVGERLREDYELVEVGLGGSASWESFVNGEALAEATEGPKGALAAHGRIKDALTELGPGLGDVVLRCCCFLEGLEQTEKKMGWSARSGKIVLRIALQRLKRHYEQTQGRYGPMIG</sequence>
<dbReference type="Pfam" id="PF20057">
    <property type="entry name" value="DUF6456"/>
    <property type="match status" value="1"/>
</dbReference>
<dbReference type="EMBL" id="FTPR01000001">
    <property type="protein sequence ID" value="SIT78975.1"/>
    <property type="molecule type" value="Genomic_DNA"/>
</dbReference>
<gene>
    <name evidence="2" type="ORF">SAMN05421665_0860</name>
</gene>
<evidence type="ECO:0000313" key="2">
    <source>
        <dbReference type="EMBL" id="SIT78975.1"/>
    </source>
</evidence>
<dbReference type="RefSeq" id="WP_076659787.1">
    <property type="nucleotide sequence ID" value="NZ_FTPR01000001.1"/>
</dbReference>
<accession>A0A1R3WM63</accession>
<keyword evidence="3" id="KW-1185">Reference proteome</keyword>
<evidence type="ECO:0000313" key="3">
    <source>
        <dbReference type="Proteomes" id="UP000186997"/>
    </source>
</evidence>
<reference evidence="3" key="1">
    <citation type="submission" date="2017-01" db="EMBL/GenBank/DDBJ databases">
        <authorList>
            <person name="Varghese N."/>
            <person name="Submissions S."/>
        </authorList>
    </citation>
    <scope>NUCLEOTIDE SEQUENCE [LARGE SCALE GENOMIC DNA]</scope>
    <source>
        <strain evidence="3">DSM 29591</strain>
    </source>
</reference>
<dbReference type="Proteomes" id="UP000186997">
    <property type="component" value="Unassembled WGS sequence"/>
</dbReference>
<dbReference type="STRING" id="287098.SAMN05421665_0860"/>
<organism evidence="2 3">
    <name type="scientific">Yoonia rosea</name>
    <dbReference type="NCBI Taxonomy" id="287098"/>
    <lineage>
        <taxon>Bacteria</taxon>
        <taxon>Pseudomonadati</taxon>
        <taxon>Pseudomonadota</taxon>
        <taxon>Alphaproteobacteria</taxon>
        <taxon>Rhodobacterales</taxon>
        <taxon>Paracoccaceae</taxon>
        <taxon>Yoonia</taxon>
    </lineage>
</organism>
<evidence type="ECO:0000259" key="1">
    <source>
        <dbReference type="Pfam" id="PF20057"/>
    </source>
</evidence>
<proteinExistence type="predicted"/>
<protein>
    <recommendedName>
        <fullName evidence="1">DUF6456 domain-containing protein</fullName>
    </recommendedName>
</protein>
<dbReference type="InterPro" id="IPR045599">
    <property type="entry name" value="DUF6456"/>
</dbReference>